<evidence type="ECO:0008006" key="2">
    <source>
        <dbReference type="Google" id="ProtNLM"/>
    </source>
</evidence>
<protein>
    <recommendedName>
        <fullName evidence="2">Antirestriction protein (ArdA)</fullName>
    </recommendedName>
</protein>
<name>A0A6N2RYU1_9FIRM</name>
<dbReference type="EMBL" id="CACRSL010000003">
    <property type="protein sequence ID" value="VYS85251.1"/>
    <property type="molecule type" value="Genomic_DNA"/>
</dbReference>
<reference evidence="1" key="1">
    <citation type="submission" date="2019-11" db="EMBL/GenBank/DDBJ databases">
        <authorList>
            <person name="Feng L."/>
        </authorList>
    </citation>
    <scope>NUCLEOTIDE SEQUENCE</scope>
    <source>
        <strain evidence="1">AundefinedLFYP135</strain>
    </source>
</reference>
<organism evidence="1">
    <name type="scientific">uncultured Anaerotruncus sp</name>
    <dbReference type="NCBI Taxonomy" id="905011"/>
    <lineage>
        <taxon>Bacteria</taxon>
        <taxon>Bacillati</taxon>
        <taxon>Bacillota</taxon>
        <taxon>Clostridia</taxon>
        <taxon>Eubacteriales</taxon>
        <taxon>Oscillospiraceae</taxon>
        <taxon>Anaerotruncus</taxon>
        <taxon>environmental samples</taxon>
    </lineage>
</organism>
<evidence type="ECO:0000313" key="1">
    <source>
        <dbReference type="EMBL" id="VYS85251.1"/>
    </source>
</evidence>
<sequence length="415" mass="46751">MDKTIFEVEISNSGPKSYETATVMKMPASFAEFSDALQKARIKDGSFCKNELTCIHYNGLTHAMIGWNANLYDLNLFAQRLASLTEDQKKGMDALLKIKQNHRVAPIPLNQLINLTYNTDICCFAPRVSNHEELGAFLYANEMLSNEAMALLDTTEEGSGFRERLLELLGEQHQEDHGGVFTDFGYAELGGEIKDIYVCQSNETACFHRSDAPVVLEVRKGFFNDPSYDNDKTAVLNLPAADAGIWRAVEKVDAASVDECAFRCVDCLIPFLRDAINNAIDDEDGIEQADEFAKRLAQIEREWPESDMVKYKALLSVVDHPSLQDATRLMGEIDQYELRPEVAQTWGYAEVMFREKYSALPEELFQTPQAAQIGQKMLDDRLGVITEYGLIRRKDGQPLPVFQPEQEIGQGLEMM</sequence>
<dbReference type="AlphaFoldDB" id="A0A6N2RYU1"/>
<gene>
    <name evidence="1" type="ORF">AULFYP135_00636</name>
</gene>
<accession>A0A6N2RYU1</accession>
<proteinExistence type="predicted"/>